<dbReference type="EMBL" id="CAJNOH010000610">
    <property type="protein sequence ID" value="CAF1087586.1"/>
    <property type="molecule type" value="Genomic_DNA"/>
</dbReference>
<feature type="binding site" evidence="13">
    <location>
        <position position="49"/>
    </location>
    <ligand>
        <name>ITP</name>
        <dbReference type="ChEBI" id="CHEBI:61402"/>
    </ligand>
</feature>
<reference evidence="16" key="1">
    <citation type="submission" date="2021-02" db="EMBL/GenBank/DDBJ databases">
        <authorList>
            <person name="Nowell W R."/>
        </authorList>
    </citation>
    <scope>NUCLEOTIDE SEQUENCE</scope>
</reference>
<comment type="subcellular location">
    <subcellularLocation>
        <location evidence="1 13">Cytoplasm</location>
    </subcellularLocation>
</comment>
<evidence type="ECO:0000256" key="7">
    <source>
        <dbReference type="ARBA" id="ARBA00022842"/>
    </source>
</evidence>
<accession>A0A815M6B3</accession>
<feature type="binding site" evidence="13">
    <location>
        <position position="169"/>
    </location>
    <ligand>
        <name>ITP</name>
        <dbReference type="ChEBI" id="CHEBI:61402"/>
    </ligand>
</feature>
<dbReference type="GO" id="GO:0036222">
    <property type="term" value="F:XTP diphosphatase activity"/>
    <property type="evidence" value="ECO:0007669"/>
    <property type="project" value="UniProtKB-UniRule"/>
</dbReference>
<comment type="catalytic activity">
    <reaction evidence="12">
        <text>N(6)-hydroxy-dATP + H2O = N(6)-hydroxy-dAMP + diphosphate + H(+)</text>
        <dbReference type="Rhea" id="RHEA:83971"/>
        <dbReference type="ChEBI" id="CHEBI:15377"/>
        <dbReference type="ChEBI" id="CHEBI:15378"/>
        <dbReference type="ChEBI" id="CHEBI:33019"/>
        <dbReference type="ChEBI" id="CHEBI:233529"/>
        <dbReference type="ChEBI" id="CHEBI:233530"/>
    </reaction>
    <physiologicalReaction direction="left-to-right" evidence="12">
        <dbReference type="Rhea" id="RHEA:83972"/>
    </physiologicalReaction>
</comment>
<feature type="binding site" evidence="13">
    <location>
        <begin position="174"/>
        <end position="175"/>
    </location>
    <ligand>
        <name>ITP</name>
        <dbReference type="ChEBI" id="CHEBI:61402"/>
    </ligand>
</feature>
<dbReference type="GO" id="GO:0035870">
    <property type="term" value="F:dITP diphosphatase activity"/>
    <property type="evidence" value="ECO:0007669"/>
    <property type="project" value="UniProtKB-UniRule"/>
</dbReference>
<dbReference type="HAMAP" id="MF_03148">
    <property type="entry name" value="HAM1_NTPase"/>
    <property type="match status" value="1"/>
</dbReference>
<evidence type="ECO:0000313" key="17">
    <source>
        <dbReference type="Proteomes" id="UP000663870"/>
    </source>
</evidence>
<evidence type="ECO:0000313" key="15">
    <source>
        <dbReference type="EMBL" id="CAF1087586.1"/>
    </source>
</evidence>
<evidence type="ECO:0000256" key="3">
    <source>
        <dbReference type="ARBA" id="ARBA00022490"/>
    </source>
</evidence>
<comment type="similarity">
    <text evidence="2 13 14">Belongs to the HAM1 NTPase family.</text>
</comment>
<evidence type="ECO:0000256" key="5">
    <source>
        <dbReference type="ARBA" id="ARBA00022741"/>
    </source>
</evidence>
<keyword evidence="3 13" id="KW-0963">Cytoplasm</keyword>
<dbReference type="NCBIfam" id="TIGR00042">
    <property type="entry name" value="RdgB/HAM1 family non-canonical purine NTP pyrophosphatase"/>
    <property type="match status" value="1"/>
</dbReference>
<feature type="binding site" evidence="13">
    <location>
        <begin position="8"/>
        <end position="13"/>
    </location>
    <ligand>
        <name>ITP</name>
        <dbReference type="ChEBI" id="CHEBI:61402"/>
    </ligand>
</feature>
<dbReference type="PANTHER" id="PTHR11067:SF9">
    <property type="entry name" value="INOSINE TRIPHOSPHATE PYROPHOSPHATASE"/>
    <property type="match status" value="1"/>
</dbReference>
<organism evidence="16 17">
    <name type="scientific">Rotaria sordida</name>
    <dbReference type="NCBI Taxonomy" id="392033"/>
    <lineage>
        <taxon>Eukaryota</taxon>
        <taxon>Metazoa</taxon>
        <taxon>Spiralia</taxon>
        <taxon>Gnathifera</taxon>
        <taxon>Rotifera</taxon>
        <taxon>Eurotatoria</taxon>
        <taxon>Bdelloidea</taxon>
        <taxon>Philodinida</taxon>
        <taxon>Philodinidae</taxon>
        <taxon>Rotaria</taxon>
    </lineage>
</organism>
<keyword evidence="5 13" id="KW-0547">Nucleotide-binding</keyword>
<comment type="catalytic activity">
    <reaction evidence="13">
        <text>XTP + H2O = XMP + diphosphate + H(+)</text>
        <dbReference type="Rhea" id="RHEA:28610"/>
        <dbReference type="ChEBI" id="CHEBI:15377"/>
        <dbReference type="ChEBI" id="CHEBI:15378"/>
        <dbReference type="ChEBI" id="CHEBI:33019"/>
        <dbReference type="ChEBI" id="CHEBI:57464"/>
        <dbReference type="ChEBI" id="CHEBI:61314"/>
        <dbReference type="EC" id="3.6.1.66"/>
    </reaction>
</comment>
<dbReference type="GO" id="GO:0009117">
    <property type="term" value="P:nucleotide metabolic process"/>
    <property type="evidence" value="ECO:0007669"/>
    <property type="project" value="UniProtKB-KW"/>
</dbReference>
<dbReference type="Gene3D" id="3.90.950.10">
    <property type="match status" value="1"/>
</dbReference>
<comment type="subunit">
    <text evidence="13">Homodimer.</text>
</comment>
<feature type="binding site" evidence="13">
    <location>
        <begin position="65"/>
        <end position="66"/>
    </location>
    <ligand>
        <name>ITP</name>
        <dbReference type="ChEBI" id="CHEBI:61402"/>
    </ligand>
</feature>
<name>A0A815M6B3_9BILA</name>
<evidence type="ECO:0000256" key="6">
    <source>
        <dbReference type="ARBA" id="ARBA00022801"/>
    </source>
</evidence>
<dbReference type="EMBL" id="CAJNOL010001768">
    <property type="protein sequence ID" value="CAF1416247.1"/>
    <property type="molecule type" value="Genomic_DNA"/>
</dbReference>
<comment type="catalytic activity">
    <reaction evidence="10">
        <text>ITP + H2O = IMP + diphosphate + H(+)</text>
        <dbReference type="Rhea" id="RHEA:29399"/>
        <dbReference type="ChEBI" id="CHEBI:15377"/>
        <dbReference type="ChEBI" id="CHEBI:15378"/>
        <dbReference type="ChEBI" id="CHEBI:33019"/>
        <dbReference type="ChEBI" id="CHEBI:58053"/>
        <dbReference type="ChEBI" id="CHEBI:61402"/>
        <dbReference type="EC" id="3.6.1.66"/>
    </reaction>
    <physiologicalReaction direction="left-to-right" evidence="10">
        <dbReference type="Rhea" id="RHEA:29400"/>
    </physiologicalReaction>
</comment>
<evidence type="ECO:0000256" key="10">
    <source>
        <dbReference type="ARBA" id="ARBA00093218"/>
    </source>
</evidence>
<keyword evidence="6 13" id="KW-0378">Hydrolase</keyword>
<evidence type="ECO:0000256" key="9">
    <source>
        <dbReference type="ARBA" id="ARBA00054940"/>
    </source>
</evidence>
<evidence type="ECO:0000256" key="8">
    <source>
        <dbReference type="ARBA" id="ARBA00023080"/>
    </source>
</evidence>
<evidence type="ECO:0000256" key="14">
    <source>
        <dbReference type="RuleBase" id="RU003781"/>
    </source>
</evidence>
<evidence type="ECO:0000313" key="16">
    <source>
        <dbReference type="EMBL" id="CAF1416247.1"/>
    </source>
</evidence>
<dbReference type="CDD" id="cd00515">
    <property type="entry name" value="HAM1"/>
    <property type="match status" value="1"/>
</dbReference>
<dbReference type="FunFam" id="3.90.950.10:FF:000003">
    <property type="entry name" value="Inosine triphosphate pyrophosphatase"/>
    <property type="match status" value="1"/>
</dbReference>
<dbReference type="GO" id="GO:0036220">
    <property type="term" value="F:ITP diphosphatase activity"/>
    <property type="evidence" value="ECO:0007669"/>
    <property type="project" value="UniProtKB-UniRule"/>
</dbReference>
<keyword evidence="8 13" id="KW-0546">Nucleotide metabolism</keyword>
<evidence type="ECO:0000256" key="2">
    <source>
        <dbReference type="ARBA" id="ARBA00008023"/>
    </source>
</evidence>
<comment type="caution">
    <text evidence="16">The sequence shown here is derived from an EMBL/GenBank/DDBJ whole genome shotgun (WGS) entry which is preliminary data.</text>
</comment>
<keyword evidence="4 13" id="KW-0479">Metal-binding</keyword>
<feature type="binding site" evidence="13">
    <location>
        <position position="65"/>
    </location>
    <ligand>
        <name>Mg(2+)</name>
        <dbReference type="ChEBI" id="CHEBI:18420"/>
    </ligand>
</feature>
<dbReference type="EC" id="3.6.1.66" evidence="13"/>
<comment type="function">
    <text evidence="9">Pyrophosphatase that hydrolyzes the non-canonical purine nucleotides inosine triphosphate (ITP), deoxyinosine triphosphate (dITP) as well as 2'-deoxy-N-6-hydroxylaminopurine triphosphate (dHAPTP) and xanthosine 5'-triphosphate (XTP) to their respective monophosphate derivatives. The enzyme does not distinguish between the deoxy- and ribose forms. Probably excludes non-canonical purines from RNA and DNA precursor pools, thus preventing their incorporation into RNA and DNA and avoiding chromosomal lesions.</text>
</comment>
<comment type="cofactor">
    <cofactor evidence="13">
        <name>Mg(2+)</name>
        <dbReference type="ChEBI" id="CHEBI:18420"/>
    </cofactor>
    <cofactor evidence="13">
        <name>Mn(2+)</name>
        <dbReference type="ChEBI" id="CHEBI:29035"/>
    </cofactor>
    <text evidence="13">Binds 1 divalent metal cation per subunit; can use either Mg(2+) or Mn(2+).</text>
</comment>
<gene>
    <name evidence="16" type="ORF">JXQ802_LOCUS35584</name>
    <name evidence="15" type="ORF">PYM288_LOCUS19006</name>
</gene>
<dbReference type="SUPFAM" id="SSF52972">
    <property type="entry name" value="ITPase-like"/>
    <property type="match status" value="1"/>
</dbReference>
<dbReference type="GO" id="GO:0005737">
    <property type="term" value="C:cytoplasm"/>
    <property type="evidence" value="ECO:0007669"/>
    <property type="project" value="UniProtKB-SubCell"/>
</dbReference>
<keyword evidence="13" id="KW-0464">Manganese</keyword>
<dbReference type="InterPro" id="IPR002637">
    <property type="entry name" value="RdgB/HAM1"/>
</dbReference>
<keyword evidence="7 13" id="KW-0460">Magnesium</keyword>
<evidence type="ECO:0000256" key="11">
    <source>
        <dbReference type="ARBA" id="ARBA00093255"/>
    </source>
</evidence>
<protein>
    <recommendedName>
        <fullName evidence="13">Inosine triphosphate pyrophosphatase</fullName>
        <shortName evidence="13">ITPase</shortName>
        <shortName evidence="13">Inosine triphosphatase</shortName>
        <ecNumber evidence="13">3.6.1.66</ecNumber>
    </recommendedName>
    <alternativeName>
        <fullName evidence="13">Non-canonical purine NTP pyrophosphatase</fullName>
    </alternativeName>
    <alternativeName>
        <fullName evidence="13">Non-standard purine NTP pyrophosphatase</fullName>
    </alternativeName>
    <alternativeName>
        <fullName evidence="13">Nucleoside-triphosphate diphosphatase</fullName>
    </alternativeName>
    <alternativeName>
        <fullName evidence="13">Nucleoside-triphosphate pyrophosphatase</fullName>
        <shortName evidence="13">NTPase</shortName>
    </alternativeName>
    <alternativeName>
        <fullName evidence="13">XTP/dITP diphosphatase</fullName>
    </alternativeName>
</protein>
<dbReference type="AlphaFoldDB" id="A0A815M6B3"/>
<proteinExistence type="inferred from homology"/>
<dbReference type="PANTHER" id="PTHR11067">
    <property type="entry name" value="INOSINE TRIPHOSPHATE PYROPHOSPHATASE/HAM1 PROTEIN"/>
    <property type="match status" value="1"/>
</dbReference>
<dbReference type="Proteomes" id="UP000663854">
    <property type="component" value="Unassembled WGS sequence"/>
</dbReference>
<dbReference type="Pfam" id="PF01725">
    <property type="entry name" value="Ham1p_like"/>
    <property type="match status" value="1"/>
</dbReference>
<comment type="catalytic activity">
    <reaction evidence="11">
        <text>dITP + H2O = dIMP + diphosphate + H(+)</text>
        <dbReference type="Rhea" id="RHEA:28342"/>
        <dbReference type="ChEBI" id="CHEBI:15377"/>
        <dbReference type="ChEBI" id="CHEBI:15378"/>
        <dbReference type="ChEBI" id="CHEBI:33019"/>
        <dbReference type="ChEBI" id="CHEBI:61194"/>
        <dbReference type="ChEBI" id="CHEBI:61382"/>
        <dbReference type="EC" id="3.6.1.66"/>
    </reaction>
    <physiologicalReaction direction="left-to-right" evidence="11">
        <dbReference type="Rhea" id="RHEA:28343"/>
    </physiologicalReaction>
</comment>
<feature type="binding site" evidence="13">
    <location>
        <begin position="141"/>
        <end position="144"/>
    </location>
    <ligand>
        <name>ITP</name>
        <dbReference type="ChEBI" id="CHEBI:61402"/>
    </ligand>
</feature>
<keyword evidence="17" id="KW-1185">Reference proteome</keyword>
<sequence length="194" mass="21881">MVVVTFVTGNKNKLAEVQAILADVLPNLKSEELDLPEYQGEPEEISKEKAKLAAQRINGPVLIEDTSLCFNALHGLPGPYIKWFLDKLGYDGLNKLLIGYDDKTAYAQCVFAFCAGPTSEPIIFDGRCSGRIVEARGPNKFGWDPIFQPDNEQGQQGRQTFAEMDKTEKNRISHRSRSLQLVKNYFLQHPEYRT</sequence>
<evidence type="ECO:0000256" key="1">
    <source>
        <dbReference type="ARBA" id="ARBA00004496"/>
    </source>
</evidence>
<dbReference type="GO" id="GO:0000166">
    <property type="term" value="F:nucleotide binding"/>
    <property type="evidence" value="ECO:0007669"/>
    <property type="project" value="UniProtKB-KW"/>
</dbReference>
<feature type="binding site" evidence="13">
    <location>
        <position position="37"/>
    </location>
    <ligand>
        <name>Mg(2+)</name>
        <dbReference type="ChEBI" id="CHEBI:18420"/>
    </ligand>
</feature>
<dbReference type="InterPro" id="IPR029001">
    <property type="entry name" value="ITPase-like_fam"/>
</dbReference>
<evidence type="ECO:0000256" key="13">
    <source>
        <dbReference type="HAMAP-Rule" id="MF_03148"/>
    </source>
</evidence>
<comment type="function">
    <text evidence="13">Pyrophosphatase that hydrolyzes non-canonical purine nucleotides such as inosine triphosphate (ITP), deoxyinosine triphosphate (dITP) or xanthosine 5'-triphosphate (XTP) to their respective monophosphate derivatives. The enzyme does not distinguish between the deoxy- and ribose forms. Probably excludes non-canonical purines from RNA and DNA precursor pools, thus preventing their incorporation into RNA and DNA and avoiding chromosomal lesions.</text>
</comment>
<evidence type="ECO:0000256" key="4">
    <source>
        <dbReference type="ARBA" id="ARBA00022723"/>
    </source>
</evidence>
<evidence type="ECO:0000256" key="12">
    <source>
        <dbReference type="ARBA" id="ARBA00093271"/>
    </source>
</evidence>
<dbReference type="InterPro" id="IPR027502">
    <property type="entry name" value="ITPase"/>
</dbReference>
<dbReference type="GO" id="GO:0009204">
    <property type="term" value="P:deoxyribonucleoside triphosphate catabolic process"/>
    <property type="evidence" value="ECO:0007669"/>
    <property type="project" value="UniProtKB-UniRule"/>
</dbReference>
<dbReference type="Proteomes" id="UP000663870">
    <property type="component" value="Unassembled WGS sequence"/>
</dbReference>
<dbReference type="GO" id="GO:0046872">
    <property type="term" value="F:metal ion binding"/>
    <property type="evidence" value="ECO:0007669"/>
    <property type="project" value="UniProtKB-KW"/>
</dbReference>